<dbReference type="PANTHER" id="PTHR30521">
    <property type="entry name" value="DEFERROCHELATASE/PEROXIDASE"/>
    <property type="match status" value="1"/>
</dbReference>
<evidence type="ECO:0000256" key="3">
    <source>
        <dbReference type="ARBA" id="ARBA00022617"/>
    </source>
</evidence>
<keyword evidence="4" id="KW-0479">Metal-binding</keyword>
<evidence type="ECO:0000313" key="11">
    <source>
        <dbReference type="EMBL" id="BCR90668.1"/>
    </source>
</evidence>
<name>A0A7R7VUY7_ASPCH</name>
<dbReference type="KEGG" id="ache:ACHE_60554S"/>
<comment type="similarity">
    <text evidence="8">Belongs to the DyP-type peroxidase family.</text>
</comment>
<dbReference type="InterPro" id="IPR049509">
    <property type="entry name" value="DyP_N"/>
</dbReference>
<comment type="cofactor">
    <cofactor evidence="1">
        <name>heme b</name>
        <dbReference type="ChEBI" id="CHEBI:60344"/>
    </cofactor>
</comment>
<feature type="domain" description="Dyp-type peroxidase C-terminal" evidence="9">
    <location>
        <begin position="331"/>
        <end position="405"/>
    </location>
</feature>
<keyword evidence="2" id="KW-0575">Peroxidase</keyword>
<evidence type="ECO:0000256" key="8">
    <source>
        <dbReference type="ARBA" id="ARBA00025737"/>
    </source>
</evidence>
<evidence type="ECO:0000256" key="6">
    <source>
        <dbReference type="ARBA" id="ARBA00023002"/>
    </source>
</evidence>
<keyword evidence="6" id="KW-0560">Oxidoreductase</keyword>
<gene>
    <name evidence="11" type="ORF">ACHE_60554S</name>
</gene>
<proteinExistence type="inferred from homology"/>
<dbReference type="GeneID" id="66985026"/>
<dbReference type="GO" id="GO:0004601">
    <property type="term" value="F:peroxidase activity"/>
    <property type="evidence" value="ECO:0007669"/>
    <property type="project" value="UniProtKB-KW"/>
</dbReference>
<dbReference type="Proteomes" id="UP000637239">
    <property type="component" value="Chromosome 6"/>
</dbReference>
<dbReference type="InterPro" id="IPR048328">
    <property type="entry name" value="Dyp_perox_C"/>
</dbReference>
<evidence type="ECO:0000259" key="9">
    <source>
        <dbReference type="Pfam" id="PF20628"/>
    </source>
</evidence>
<evidence type="ECO:0000256" key="2">
    <source>
        <dbReference type="ARBA" id="ARBA00022559"/>
    </source>
</evidence>
<keyword evidence="3" id="KW-0349">Heme</keyword>
<dbReference type="InterPro" id="IPR011008">
    <property type="entry name" value="Dimeric_a/b-barrel"/>
</dbReference>
<keyword evidence="7" id="KW-0408">Iron</keyword>
<protein>
    <submittedName>
        <fullName evidence="11">Uncharacterized protein</fullName>
    </submittedName>
</protein>
<evidence type="ECO:0000313" key="12">
    <source>
        <dbReference type="Proteomes" id="UP000637239"/>
    </source>
</evidence>
<evidence type="ECO:0000256" key="5">
    <source>
        <dbReference type="ARBA" id="ARBA00022729"/>
    </source>
</evidence>
<dbReference type="GO" id="GO:0020037">
    <property type="term" value="F:heme binding"/>
    <property type="evidence" value="ECO:0007669"/>
    <property type="project" value="InterPro"/>
</dbReference>
<dbReference type="Pfam" id="PF21105">
    <property type="entry name" value="DyP_N"/>
    <property type="match status" value="1"/>
</dbReference>
<organism evidence="11 12">
    <name type="scientific">Aspergillus chevalieri</name>
    <name type="common">Eurotium chevalieri</name>
    <dbReference type="NCBI Taxonomy" id="182096"/>
    <lineage>
        <taxon>Eukaryota</taxon>
        <taxon>Fungi</taxon>
        <taxon>Dikarya</taxon>
        <taxon>Ascomycota</taxon>
        <taxon>Pezizomycotina</taxon>
        <taxon>Eurotiomycetes</taxon>
        <taxon>Eurotiomycetidae</taxon>
        <taxon>Eurotiales</taxon>
        <taxon>Aspergillaceae</taxon>
        <taxon>Aspergillus</taxon>
        <taxon>Aspergillus subgen. Aspergillus</taxon>
    </lineage>
</organism>
<keyword evidence="12" id="KW-1185">Reference proteome</keyword>
<evidence type="ECO:0000259" key="10">
    <source>
        <dbReference type="Pfam" id="PF21105"/>
    </source>
</evidence>
<dbReference type="EMBL" id="AP024421">
    <property type="protein sequence ID" value="BCR90668.1"/>
    <property type="molecule type" value="Genomic_DNA"/>
</dbReference>
<dbReference type="RefSeq" id="XP_043139190.1">
    <property type="nucleotide sequence ID" value="XM_043281740.1"/>
</dbReference>
<dbReference type="InterPro" id="IPR006314">
    <property type="entry name" value="Dyp_peroxidase"/>
</dbReference>
<dbReference type="PROSITE" id="PS51404">
    <property type="entry name" value="DYP_PEROXIDASE"/>
    <property type="match status" value="1"/>
</dbReference>
<evidence type="ECO:0000256" key="7">
    <source>
        <dbReference type="ARBA" id="ARBA00023004"/>
    </source>
</evidence>
<reference evidence="11" key="2">
    <citation type="submission" date="2021-02" db="EMBL/GenBank/DDBJ databases">
        <title>Aspergillus chevalieri M1 genome sequence.</title>
        <authorList>
            <person name="Kadooka C."/>
            <person name="Mori K."/>
            <person name="Futagami T."/>
        </authorList>
    </citation>
    <scope>NUCLEOTIDE SEQUENCE</scope>
    <source>
        <strain evidence="11">M1</strain>
    </source>
</reference>
<dbReference type="GO" id="GO:0005829">
    <property type="term" value="C:cytosol"/>
    <property type="evidence" value="ECO:0007669"/>
    <property type="project" value="TreeGrafter"/>
</dbReference>
<reference evidence="11" key="1">
    <citation type="submission" date="2021-01" db="EMBL/GenBank/DDBJ databases">
        <authorList>
            <consortium name="Aspergillus chevalieri M1 genome sequencing consortium"/>
            <person name="Kazuki M."/>
            <person name="Futagami T."/>
        </authorList>
    </citation>
    <scope>NUCLEOTIDE SEQUENCE</scope>
    <source>
        <strain evidence="11">M1</strain>
    </source>
</reference>
<sequence>MAPDKKNIQGHIWPGLPKNNETYFSFKIPDGSEDEFRQALKSLVGDDQITTAQQALDDRSKIAEHKQNGDAGCLEVVGVNIAFCPRGLHKIGKTGNTADGPACGGDEFNWGMYKERGAFGQDDLSQWMQEFHNPGDPWVEHPPDVRLHDGLLIVSGDSEKTVSDKLDEILNRFGSSLEETLRIDGKVRPGDNRGREHFGFKDNISQPALEGLDTPPAGKAPRMVPPHYIFVDPSKDSKSPQWAADGSFLVFRKMQQLVPEFDRFLAEKGPECSPNLPPEHAAGLLGARLVGRWKNGAPVDIAPDHDDPSLPVNQLNSFDYSTNSNDPRVRCPFAAHTRKVRPRSDDKNKDTHAILRRGIAYGDEVTDEERSMQKTDMGNGDRGILFVGYQSDLFQGFRTLQSKWANGQHFPTAKQRITGPGGPGLDPIIGQNAKTNVPRDISLANGMGYAPRLPLEQWVIPRGGDYFFSPSIGELGNVA</sequence>
<dbReference type="AlphaFoldDB" id="A0A7R7VUY7"/>
<dbReference type="Pfam" id="PF20628">
    <property type="entry name" value="Dyp_perox_C"/>
    <property type="match status" value="1"/>
</dbReference>
<dbReference type="GO" id="GO:0046872">
    <property type="term" value="F:metal ion binding"/>
    <property type="evidence" value="ECO:0007669"/>
    <property type="project" value="UniProtKB-KW"/>
</dbReference>
<evidence type="ECO:0000256" key="4">
    <source>
        <dbReference type="ARBA" id="ARBA00022723"/>
    </source>
</evidence>
<accession>A0A7R7VUY7</accession>
<dbReference type="SUPFAM" id="SSF54909">
    <property type="entry name" value="Dimeric alpha+beta barrel"/>
    <property type="match status" value="1"/>
</dbReference>
<keyword evidence="5" id="KW-0732">Signal</keyword>
<evidence type="ECO:0000256" key="1">
    <source>
        <dbReference type="ARBA" id="ARBA00001970"/>
    </source>
</evidence>
<feature type="domain" description="DyP dimeric alpha+beta barrel" evidence="10">
    <location>
        <begin position="7"/>
        <end position="189"/>
    </location>
</feature>
<dbReference type="NCBIfam" id="TIGR01413">
    <property type="entry name" value="Dyp_perox_fam"/>
    <property type="match status" value="1"/>
</dbReference>
<dbReference type="PANTHER" id="PTHR30521:SF4">
    <property type="entry name" value="DEFERROCHELATASE"/>
    <property type="match status" value="1"/>
</dbReference>